<accession>A0A1L9RI77</accession>
<dbReference type="Pfam" id="PF00106">
    <property type="entry name" value="adh_short"/>
    <property type="match status" value="1"/>
</dbReference>
<dbReference type="EMBL" id="KV878213">
    <property type="protein sequence ID" value="OJJ34573.1"/>
    <property type="molecule type" value="Genomic_DNA"/>
</dbReference>
<dbReference type="RefSeq" id="XP_040688249.1">
    <property type="nucleotide sequence ID" value="XM_040833318.1"/>
</dbReference>
<dbReference type="GeneID" id="63749166"/>
<gene>
    <name evidence="2" type="ORF">ASPWEDRAFT_29702</name>
</gene>
<dbReference type="OrthoDB" id="191139at2759"/>
<reference evidence="3" key="1">
    <citation type="journal article" date="2017" name="Genome Biol.">
        <title>Comparative genomics reveals high biological diversity and specific adaptations in the industrially and medically important fungal genus Aspergillus.</title>
        <authorList>
            <person name="de Vries R.P."/>
            <person name="Riley R."/>
            <person name="Wiebenga A."/>
            <person name="Aguilar-Osorio G."/>
            <person name="Amillis S."/>
            <person name="Uchima C.A."/>
            <person name="Anderluh G."/>
            <person name="Asadollahi M."/>
            <person name="Askin M."/>
            <person name="Barry K."/>
            <person name="Battaglia E."/>
            <person name="Bayram O."/>
            <person name="Benocci T."/>
            <person name="Braus-Stromeyer S.A."/>
            <person name="Caldana C."/>
            <person name="Canovas D."/>
            <person name="Cerqueira G.C."/>
            <person name="Chen F."/>
            <person name="Chen W."/>
            <person name="Choi C."/>
            <person name="Clum A."/>
            <person name="Dos Santos R.A."/>
            <person name="Damasio A.R."/>
            <person name="Diallinas G."/>
            <person name="Emri T."/>
            <person name="Fekete E."/>
            <person name="Flipphi M."/>
            <person name="Freyberg S."/>
            <person name="Gallo A."/>
            <person name="Gournas C."/>
            <person name="Habgood R."/>
            <person name="Hainaut M."/>
            <person name="Harispe M.L."/>
            <person name="Henrissat B."/>
            <person name="Hilden K.S."/>
            <person name="Hope R."/>
            <person name="Hossain A."/>
            <person name="Karabika E."/>
            <person name="Karaffa L."/>
            <person name="Karanyi Z."/>
            <person name="Krasevec N."/>
            <person name="Kuo A."/>
            <person name="Kusch H."/>
            <person name="LaButti K."/>
            <person name="Lagendijk E.L."/>
            <person name="Lapidus A."/>
            <person name="Levasseur A."/>
            <person name="Lindquist E."/>
            <person name="Lipzen A."/>
            <person name="Logrieco A.F."/>
            <person name="MacCabe A."/>
            <person name="Maekelae M.R."/>
            <person name="Malavazi I."/>
            <person name="Melin P."/>
            <person name="Meyer V."/>
            <person name="Mielnichuk N."/>
            <person name="Miskei M."/>
            <person name="Molnar A.P."/>
            <person name="Mule G."/>
            <person name="Ngan C.Y."/>
            <person name="Orejas M."/>
            <person name="Orosz E."/>
            <person name="Ouedraogo J.P."/>
            <person name="Overkamp K.M."/>
            <person name="Park H.-S."/>
            <person name="Perrone G."/>
            <person name="Piumi F."/>
            <person name="Punt P.J."/>
            <person name="Ram A.F."/>
            <person name="Ramon A."/>
            <person name="Rauscher S."/>
            <person name="Record E."/>
            <person name="Riano-Pachon D.M."/>
            <person name="Robert V."/>
            <person name="Roehrig J."/>
            <person name="Ruller R."/>
            <person name="Salamov A."/>
            <person name="Salih N.S."/>
            <person name="Samson R.A."/>
            <person name="Sandor E."/>
            <person name="Sanguinetti M."/>
            <person name="Schuetze T."/>
            <person name="Sepcic K."/>
            <person name="Shelest E."/>
            <person name="Sherlock G."/>
            <person name="Sophianopoulou V."/>
            <person name="Squina F.M."/>
            <person name="Sun H."/>
            <person name="Susca A."/>
            <person name="Todd R.B."/>
            <person name="Tsang A."/>
            <person name="Unkles S.E."/>
            <person name="van de Wiele N."/>
            <person name="van Rossen-Uffink D."/>
            <person name="Oliveira J.V."/>
            <person name="Vesth T.C."/>
            <person name="Visser J."/>
            <person name="Yu J.-H."/>
            <person name="Zhou M."/>
            <person name="Andersen M.R."/>
            <person name="Archer D.B."/>
            <person name="Baker S.E."/>
            <person name="Benoit I."/>
            <person name="Brakhage A.A."/>
            <person name="Braus G.H."/>
            <person name="Fischer R."/>
            <person name="Frisvad J.C."/>
            <person name="Goldman G.H."/>
            <person name="Houbraken J."/>
            <person name="Oakley B."/>
            <person name="Pocsi I."/>
            <person name="Scazzocchio C."/>
            <person name="Seiboth B."/>
            <person name="vanKuyk P.A."/>
            <person name="Wortman J."/>
            <person name="Dyer P.S."/>
            <person name="Grigoriev I.V."/>
        </authorList>
    </citation>
    <scope>NUCLEOTIDE SEQUENCE [LARGE SCALE GENOMIC DNA]</scope>
    <source>
        <strain evidence="3">DTO 134E9</strain>
    </source>
</reference>
<dbReference type="InterPro" id="IPR002347">
    <property type="entry name" value="SDR_fam"/>
</dbReference>
<dbReference type="PRINTS" id="PR00081">
    <property type="entry name" value="GDHRDH"/>
</dbReference>
<dbReference type="InterPro" id="IPR036291">
    <property type="entry name" value="NAD(P)-bd_dom_sf"/>
</dbReference>
<dbReference type="PANTHER" id="PTHR43157">
    <property type="entry name" value="PHOSPHATIDYLINOSITOL-GLYCAN BIOSYNTHESIS CLASS F PROTEIN-RELATED"/>
    <property type="match status" value="1"/>
</dbReference>
<evidence type="ECO:0000313" key="3">
    <source>
        <dbReference type="Proteomes" id="UP000184383"/>
    </source>
</evidence>
<dbReference type="Gene3D" id="3.40.50.720">
    <property type="entry name" value="NAD(P)-binding Rossmann-like Domain"/>
    <property type="match status" value="1"/>
</dbReference>
<evidence type="ECO:0008006" key="4">
    <source>
        <dbReference type="Google" id="ProtNLM"/>
    </source>
</evidence>
<proteinExistence type="predicted"/>
<evidence type="ECO:0000256" key="1">
    <source>
        <dbReference type="ARBA" id="ARBA00023002"/>
    </source>
</evidence>
<protein>
    <recommendedName>
        <fullName evidence="4">Ketoreductase (KR) domain-containing protein</fullName>
    </recommendedName>
</protein>
<dbReference type="AlphaFoldDB" id="A0A1L9RI77"/>
<keyword evidence="1" id="KW-0560">Oxidoreductase</keyword>
<dbReference type="GO" id="GO:0016491">
    <property type="term" value="F:oxidoreductase activity"/>
    <property type="evidence" value="ECO:0007669"/>
    <property type="project" value="UniProtKB-KW"/>
</dbReference>
<dbReference type="Proteomes" id="UP000184383">
    <property type="component" value="Unassembled WGS sequence"/>
</dbReference>
<dbReference type="PANTHER" id="PTHR43157:SF35">
    <property type="entry name" value="DEHYDROGENASE_REDUCTASE FAMILY PROTEIN, PUTATIVE-RELATED"/>
    <property type="match status" value="1"/>
</dbReference>
<keyword evidence="3" id="KW-1185">Reference proteome</keyword>
<dbReference type="VEuPathDB" id="FungiDB:ASPWEDRAFT_29702"/>
<evidence type="ECO:0000313" key="2">
    <source>
        <dbReference type="EMBL" id="OJJ34573.1"/>
    </source>
</evidence>
<dbReference type="STRING" id="1073089.A0A1L9RI77"/>
<sequence>MSYKLEKDVAWESSVCGTLYKQLFVHPPSLSTTVRLEGKTAIVTGANSGLGFEASRQLLQRGLSRLVVAVRSQEKGDVAAKKLMEEFPGAEIDLSLLDLWDYDSIKAFVKRCRGLERIDYAILNAGLQRRQFEWNDKTAHEVVLQTNFLSTALLATMLASVMKEKKIRRGMATPPVLTVVGSDTMYFSKLKAMGPVFPLMDDQAQFQGFQQYMDAKLLLMMFTVRLADQYDPNDITLNVCSPGLTYGTNLGQDARRSSPGAALIVRPFVRALGRPLDRGASVYIHALMHGQESHGCFISEWTVKPYAAVMYTEDGCGMMDRLWHEAMEEFKKIPELADEYIDEER</sequence>
<dbReference type="SUPFAM" id="SSF51735">
    <property type="entry name" value="NAD(P)-binding Rossmann-fold domains"/>
    <property type="match status" value="1"/>
</dbReference>
<name>A0A1L9RI77_ASPWE</name>
<organism evidence="2 3">
    <name type="scientific">Aspergillus wentii DTO 134E9</name>
    <dbReference type="NCBI Taxonomy" id="1073089"/>
    <lineage>
        <taxon>Eukaryota</taxon>
        <taxon>Fungi</taxon>
        <taxon>Dikarya</taxon>
        <taxon>Ascomycota</taxon>
        <taxon>Pezizomycotina</taxon>
        <taxon>Eurotiomycetes</taxon>
        <taxon>Eurotiomycetidae</taxon>
        <taxon>Eurotiales</taxon>
        <taxon>Aspergillaceae</taxon>
        <taxon>Aspergillus</taxon>
        <taxon>Aspergillus subgen. Cremei</taxon>
    </lineage>
</organism>